<dbReference type="SUPFAM" id="SSF143034">
    <property type="entry name" value="L35p-like"/>
    <property type="match status" value="1"/>
</dbReference>
<dbReference type="PRINTS" id="PR00064">
    <property type="entry name" value="RIBOSOMALL35"/>
</dbReference>
<evidence type="ECO:0000256" key="6">
    <source>
        <dbReference type="RuleBase" id="RU000568"/>
    </source>
</evidence>
<evidence type="ECO:0000256" key="2">
    <source>
        <dbReference type="ARBA" id="ARBA00022980"/>
    </source>
</evidence>
<comment type="caution">
    <text evidence="8">The sequence shown here is derived from an EMBL/GenBank/DDBJ whole genome shotgun (WGS) entry which is preliminary data.</text>
</comment>
<dbReference type="PANTHER" id="PTHR33343:SF1">
    <property type="entry name" value="LARGE RIBOSOMAL SUBUNIT PROTEIN BL35M"/>
    <property type="match status" value="1"/>
</dbReference>
<evidence type="ECO:0000256" key="4">
    <source>
        <dbReference type="ARBA" id="ARBA00071664"/>
    </source>
</evidence>
<dbReference type="InterPro" id="IPR001706">
    <property type="entry name" value="Ribosomal_bL35"/>
</dbReference>
<dbReference type="InterPro" id="IPR037229">
    <property type="entry name" value="Ribosomal_bL35_sf"/>
</dbReference>
<reference evidence="8" key="1">
    <citation type="journal article" date="2020" name="mSystems">
        <title>Genome- and Community-Level Interaction Insights into Carbon Utilization and Element Cycling Functions of Hydrothermarchaeota in Hydrothermal Sediment.</title>
        <authorList>
            <person name="Zhou Z."/>
            <person name="Liu Y."/>
            <person name="Xu W."/>
            <person name="Pan J."/>
            <person name="Luo Z.H."/>
            <person name="Li M."/>
        </authorList>
    </citation>
    <scope>NUCLEOTIDE SEQUENCE [LARGE SCALE GENOMIC DNA]</scope>
    <source>
        <strain evidence="8">HyVt-369</strain>
    </source>
</reference>
<evidence type="ECO:0000256" key="5">
    <source>
        <dbReference type="HAMAP-Rule" id="MF_00514"/>
    </source>
</evidence>
<evidence type="ECO:0000313" key="8">
    <source>
        <dbReference type="EMBL" id="HEB13432.1"/>
    </source>
</evidence>
<evidence type="ECO:0000256" key="3">
    <source>
        <dbReference type="ARBA" id="ARBA00023274"/>
    </source>
</evidence>
<accession>A0A7C1SNP9</accession>
<dbReference type="EMBL" id="DRHL01000019">
    <property type="protein sequence ID" value="HEB13432.1"/>
    <property type="molecule type" value="Genomic_DNA"/>
</dbReference>
<dbReference type="Proteomes" id="UP000885695">
    <property type="component" value="Unassembled WGS sequence"/>
</dbReference>
<name>A0A7C1SNP9_UNCC3</name>
<dbReference type="HAMAP" id="MF_00514">
    <property type="entry name" value="Ribosomal_bL35"/>
    <property type="match status" value="1"/>
</dbReference>
<dbReference type="AlphaFoldDB" id="A0A7C1SNP9"/>
<gene>
    <name evidence="5" type="primary">rpmI</name>
    <name evidence="8" type="ORF">ENI13_00445</name>
</gene>
<keyword evidence="2 5" id="KW-0689">Ribosomal protein</keyword>
<dbReference type="GO" id="GO:0015934">
    <property type="term" value="C:large ribosomal subunit"/>
    <property type="evidence" value="ECO:0007669"/>
    <property type="project" value="TreeGrafter"/>
</dbReference>
<sequence length="64" mass="7571">MPKIKTRKSIQKRFKITKTGKVLRRATGQDHFRTKKSSKAKRQKRKWIVMPKVEAKKIVKALHS</sequence>
<dbReference type="FunFam" id="4.10.410.60:FF:000001">
    <property type="entry name" value="50S ribosomal protein L35"/>
    <property type="match status" value="1"/>
</dbReference>
<dbReference type="NCBIfam" id="TIGR00001">
    <property type="entry name" value="rpmI_bact"/>
    <property type="match status" value="1"/>
</dbReference>
<dbReference type="GO" id="GO:0003735">
    <property type="term" value="F:structural constituent of ribosome"/>
    <property type="evidence" value="ECO:0007669"/>
    <property type="project" value="InterPro"/>
</dbReference>
<evidence type="ECO:0000256" key="7">
    <source>
        <dbReference type="SAM" id="MobiDB-lite"/>
    </source>
</evidence>
<feature type="compositionally biased region" description="Basic residues" evidence="7">
    <location>
        <begin position="33"/>
        <end position="45"/>
    </location>
</feature>
<dbReference type="Gene3D" id="4.10.410.60">
    <property type="match status" value="1"/>
</dbReference>
<dbReference type="PANTHER" id="PTHR33343">
    <property type="entry name" value="54S RIBOSOMAL PROTEIN BL35M"/>
    <property type="match status" value="1"/>
</dbReference>
<evidence type="ECO:0000256" key="1">
    <source>
        <dbReference type="ARBA" id="ARBA00006598"/>
    </source>
</evidence>
<feature type="region of interest" description="Disordered" evidence="7">
    <location>
        <begin position="23"/>
        <end position="45"/>
    </location>
</feature>
<dbReference type="InterPro" id="IPR021137">
    <property type="entry name" value="Ribosomal_bL35-like"/>
</dbReference>
<dbReference type="GO" id="GO:0006412">
    <property type="term" value="P:translation"/>
    <property type="evidence" value="ECO:0007669"/>
    <property type="project" value="UniProtKB-UniRule"/>
</dbReference>
<proteinExistence type="inferred from homology"/>
<protein>
    <recommendedName>
        <fullName evidence="4 5">Large ribosomal subunit protein bL35</fullName>
    </recommendedName>
</protein>
<comment type="similarity">
    <text evidence="1 5 6">Belongs to the bacterial ribosomal protein bL35 family.</text>
</comment>
<organism evidence="8">
    <name type="scientific">candidate division CPR3 bacterium</name>
    <dbReference type="NCBI Taxonomy" id="2268181"/>
    <lineage>
        <taxon>Bacteria</taxon>
        <taxon>Bacteria division CPR3</taxon>
    </lineage>
</organism>
<keyword evidence="3 5" id="KW-0687">Ribonucleoprotein</keyword>
<dbReference type="Pfam" id="PF01632">
    <property type="entry name" value="Ribosomal_L35p"/>
    <property type="match status" value="1"/>
</dbReference>